<reference evidence="1 2" key="1">
    <citation type="submission" date="2019-05" db="EMBL/GenBank/DDBJ databases">
        <authorList>
            <consortium name="Pathogen Informatics"/>
        </authorList>
    </citation>
    <scope>NUCLEOTIDE SEQUENCE [LARGE SCALE GENOMIC DNA]</scope>
    <source>
        <strain evidence="1 2">NCTC11429</strain>
    </source>
</reference>
<dbReference type="Pfam" id="PF12543">
    <property type="entry name" value="DUF3738"/>
    <property type="match status" value="1"/>
</dbReference>
<dbReference type="AlphaFoldDB" id="A0A4U9U4Q4"/>
<dbReference type="EMBL" id="LR590484">
    <property type="protein sequence ID" value="VTR27856.1"/>
    <property type="molecule type" value="Genomic_DNA"/>
</dbReference>
<dbReference type="KEGG" id="stha:NCTC11429_00065"/>
<proteinExistence type="predicted"/>
<evidence type="ECO:0000313" key="2">
    <source>
        <dbReference type="Proteomes" id="UP000308196"/>
    </source>
</evidence>
<dbReference type="GeneID" id="78460906"/>
<organism evidence="1 2">
    <name type="scientific">Sphingobacterium thalpophilum</name>
    <dbReference type="NCBI Taxonomy" id="259"/>
    <lineage>
        <taxon>Bacteria</taxon>
        <taxon>Pseudomonadati</taxon>
        <taxon>Bacteroidota</taxon>
        <taxon>Sphingobacteriia</taxon>
        <taxon>Sphingobacteriales</taxon>
        <taxon>Sphingobacteriaceae</taxon>
        <taxon>Sphingobacterium</taxon>
    </lineage>
</organism>
<dbReference type="Proteomes" id="UP000308196">
    <property type="component" value="Chromosome"/>
</dbReference>
<dbReference type="InterPro" id="IPR017801">
    <property type="entry name" value="DUF3738"/>
</dbReference>
<accession>A0A4U9U4Q4</accession>
<gene>
    <name evidence="1" type="ORF">NCTC11429_00065</name>
</gene>
<sequence length="165" mass="19376">MERAVWLRENGYCYAIERRSNTGTESIKRQMIDDINQFLMDKWNVKAMVKRTKVPVWALKRIAKVDKLKYLGNEKPKIWDDNRLIYYRNVKIADLISNLNYINPDLGIPIVDGTQIDFPIDIQMTVDRDLARNLKALNSDLARYGLKIVRSQATLNMLVFENLKR</sequence>
<dbReference type="RefSeq" id="WP_138096611.1">
    <property type="nucleotide sequence ID" value="NZ_LR590484.1"/>
</dbReference>
<protein>
    <submittedName>
        <fullName evidence="1">Protein of uncharacterized function (DUF3738)</fullName>
    </submittedName>
</protein>
<dbReference type="STRING" id="1123265.GCA_000686625_00680"/>
<evidence type="ECO:0000313" key="1">
    <source>
        <dbReference type="EMBL" id="VTR27856.1"/>
    </source>
</evidence>
<name>A0A4U9U4Q4_9SPHI</name>